<evidence type="ECO:0000313" key="2">
    <source>
        <dbReference type="Proteomes" id="UP001205185"/>
    </source>
</evidence>
<dbReference type="EMBL" id="JAMTCO010000004">
    <property type="protein sequence ID" value="MCP2269427.1"/>
    <property type="molecule type" value="Genomic_DNA"/>
</dbReference>
<sequence>MRSPVSRVDRHWATNPNCKSVLVMVPHIVAGTRLFDLLALLENDKRLQVVFTQPESWETWQATHDFLAVRGGVVLPWAQARRERYDLVLAGSIRGMDEVNGPALLIPHGGGLAQYRRWRPETTGESWAPVLNMDRDQLMRHGKVLAEAIVLTHDDEMEVLTVACPPAVPYAVVAGDIAFDRMTASLPLRDHYRAELGLTPGQELVVVSSTWSTASAFGRRPDLFDVVQRELPADRYRVVGLLHPNVWSHHGAWQVRTWLADNMRSGLGLVPPEEGWRAALVGADHVIGDYGSVTTFAAGLGRPILRSAEPDGPLRPGSPSSVLAEVAPRWEPERPLEAQLAAARALCTPELGSRVRGLLTSRPGAAAAILREAMYRLLRLVEPDQSVVPLSLPAPTLLAS</sequence>
<reference evidence="1 2" key="1">
    <citation type="submission" date="2022-06" db="EMBL/GenBank/DDBJ databases">
        <title>Genomic Encyclopedia of Archaeal and Bacterial Type Strains, Phase II (KMG-II): from individual species to whole genera.</title>
        <authorList>
            <person name="Goeker M."/>
        </authorList>
    </citation>
    <scope>NUCLEOTIDE SEQUENCE [LARGE SCALE GENOMIC DNA]</scope>
    <source>
        <strain evidence="1 2">DSM 44255</strain>
    </source>
</reference>
<gene>
    <name evidence="1" type="ORF">LV75_001915</name>
</gene>
<protein>
    <recommendedName>
        <fullName evidence="3">CDP-glycerol:poly(Glycerophosphate) glycerophosphotransferase</fullName>
    </recommendedName>
</protein>
<dbReference type="Proteomes" id="UP001205185">
    <property type="component" value="Unassembled WGS sequence"/>
</dbReference>
<name>A0ABT1I9X4_9PSEU</name>
<accession>A0ABT1I9X4</accession>
<evidence type="ECO:0008006" key="3">
    <source>
        <dbReference type="Google" id="ProtNLM"/>
    </source>
</evidence>
<proteinExistence type="predicted"/>
<organism evidence="1 2">
    <name type="scientific">Actinokineospora diospyrosa</name>
    <dbReference type="NCBI Taxonomy" id="103728"/>
    <lineage>
        <taxon>Bacteria</taxon>
        <taxon>Bacillati</taxon>
        <taxon>Actinomycetota</taxon>
        <taxon>Actinomycetes</taxon>
        <taxon>Pseudonocardiales</taxon>
        <taxon>Pseudonocardiaceae</taxon>
        <taxon>Actinokineospora</taxon>
    </lineage>
</organism>
<comment type="caution">
    <text evidence="1">The sequence shown here is derived from an EMBL/GenBank/DDBJ whole genome shotgun (WGS) entry which is preliminary data.</text>
</comment>
<evidence type="ECO:0000313" key="1">
    <source>
        <dbReference type="EMBL" id="MCP2269427.1"/>
    </source>
</evidence>
<keyword evidence="2" id="KW-1185">Reference proteome</keyword>